<accession>A0ABU6VAJ1</accession>
<keyword evidence="2" id="KW-1185">Reference proteome</keyword>
<protein>
    <submittedName>
        <fullName evidence="1">Uncharacterized protein</fullName>
    </submittedName>
</protein>
<evidence type="ECO:0000313" key="2">
    <source>
        <dbReference type="Proteomes" id="UP001341840"/>
    </source>
</evidence>
<dbReference type="Proteomes" id="UP001341840">
    <property type="component" value="Unassembled WGS sequence"/>
</dbReference>
<proteinExistence type="predicted"/>
<name>A0ABU6VAJ1_9FABA</name>
<dbReference type="EMBL" id="JASCZI010151163">
    <property type="protein sequence ID" value="MED6170417.1"/>
    <property type="molecule type" value="Genomic_DNA"/>
</dbReference>
<gene>
    <name evidence="1" type="ORF">PIB30_030604</name>
</gene>
<sequence length="180" mass="20180">MTLIGDPPWRKRLRCSPAQLDNNVTIDISDAEDDSIVLDKHESGLSQASQSSGPTISRGESIVNHQLRTKLRRPQLAGVSGLQGERSLPIRSQCNQMEKSRYYNIMMKAFRHKFKPCAKMQLKKCQIEACAYAFCASIKVSEETMIIVDDTIVTREEIACLLPGKHISDKIMKLVAMKAT</sequence>
<comment type="caution">
    <text evidence="1">The sequence shown here is derived from an EMBL/GenBank/DDBJ whole genome shotgun (WGS) entry which is preliminary data.</text>
</comment>
<reference evidence="1 2" key="1">
    <citation type="journal article" date="2023" name="Plants (Basel)">
        <title>Bridging the Gap: Combining Genomics and Transcriptomics Approaches to Understand Stylosanthes scabra, an Orphan Legume from the Brazilian Caatinga.</title>
        <authorList>
            <person name="Ferreira-Neto J.R.C."/>
            <person name="da Silva M.D."/>
            <person name="Binneck E."/>
            <person name="de Melo N.F."/>
            <person name="da Silva R.H."/>
            <person name="de Melo A.L.T.M."/>
            <person name="Pandolfi V."/>
            <person name="Bustamante F.O."/>
            <person name="Brasileiro-Vidal A.C."/>
            <person name="Benko-Iseppon A.M."/>
        </authorList>
    </citation>
    <scope>NUCLEOTIDE SEQUENCE [LARGE SCALE GENOMIC DNA]</scope>
    <source>
        <tissue evidence="1">Leaves</tissue>
    </source>
</reference>
<evidence type="ECO:0000313" key="1">
    <source>
        <dbReference type="EMBL" id="MED6170417.1"/>
    </source>
</evidence>
<organism evidence="1 2">
    <name type="scientific">Stylosanthes scabra</name>
    <dbReference type="NCBI Taxonomy" id="79078"/>
    <lineage>
        <taxon>Eukaryota</taxon>
        <taxon>Viridiplantae</taxon>
        <taxon>Streptophyta</taxon>
        <taxon>Embryophyta</taxon>
        <taxon>Tracheophyta</taxon>
        <taxon>Spermatophyta</taxon>
        <taxon>Magnoliopsida</taxon>
        <taxon>eudicotyledons</taxon>
        <taxon>Gunneridae</taxon>
        <taxon>Pentapetalae</taxon>
        <taxon>rosids</taxon>
        <taxon>fabids</taxon>
        <taxon>Fabales</taxon>
        <taxon>Fabaceae</taxon>
        <taxon>Papilionoideae</taxon>
        <taxon>50 kb inversion clade</taxon>
        <taxon>dalbergioids sensu lato</taxon>
        <taxon>Dalbergieae</taxon>
        <taxon>Pterocarpus clade</taxon>
        <taxon>Stylosanthes</taxon>
    </lineage>
</organism>